<evidence type="ECO:0000313" key="2">
    <source>
        <dbReference type="Proteomes" id="UP000822688"/>
    </source>
</evidence>
<gene>
    <name evidence="1" type="ORF">KC19_9G150000</name>
</gene>
<comment type="caution">
    <text evidence="1">The sequence shown here is derived from an EMBL/GenBank/DDBJ whole genome shotgun (WGS) entry which is preliminary data.</text>
</comment>
<dbReference type="Proteomes" id="UP000822688">
    <property type="component" value="Chromosome 9"/>
</dbReference>
<reference evidence="1" key="1">
    <citation type="submission" date="2020-06" db="EMBL/GenBank/DDBJ databases">
        <title>WGS assembly of Ceratodon purpureus strain R40.</title>
        <authorList>
            <person name="Carey S.B."/>
            <person name="Jenkins J."/>
            <person name="Shu S."/>
            <person name="Lovell J.T."/>
            <person name="Sreedasyam A."/>
            <person name="Maumus F."/>
            <person name="Tiley G.P."/>
            <person name="Fernandez-Pozo N."/>
            <person name="Barry K."/>
            <person name="Chen C."/>
            <person name="Wang M."/>
            <person name="Lipzen A."/>
            <person name="Daum C."/>
            <person name="Saski C.A."/>
            <person name="Payton A.C."/>
            <person name="Mcbreen J.C."/>
            <person name="Conrad R.E."/>
            <person name="Kollar L.M."/>
            <person name="Olsson S."/>
            <person name="Huttunen S."/>
            <person name="Landis J.B."/>
            <person name="Wickett N.J."/>
            <person name="Johnson M.G."/>
            <person name="Rensing S.A."/>
            <person name="Grimwood J."/>
            <person name="Schmutz J."/>
            <person name="Mcdaniel S.F."/>
        </authorList>
    </citation>
    <scope>NUCLEOTIDE SEQUENCE</scope>
    <source>
        <strain evidence="1">R40</strain>
    </source>
</reference>
<organism evidence="1 2">
    <name type="scientific">Ceratodon purpureus</name>
    <name type="common">Fire moss</name>
    <name type="synonym">Dicranum purpureum</name>
    <dbReference type="NCBI Taxonomy" id="3225"/>
    <lineage>
        <taxon>Eukaryota</taxon>
        <taxon>Viridiplantae</taxon>
        <taxon>Streptophyta</taxon>
        <taxon>Embryophyta</taxon>
        <taxon>Bryophyta</taxon>
        <taxon>Bryophytina</taxon>
        <taxon>Bryopsida</taxon>
        <taxon>Dicranidae</taxon>
        <taxon>Pseudoditrichales</taxon>
        <taxon>Ditrichaceae</taxon>
        <taxon>Ceratodon</taxon>
    </lineage>
</organism>
<sequence length="206" mass="23533">MSSKCQLKVVPRKPIPNWIDSITKKWKYVDPGHRYCVPGFKAASFTPKNKAEKYNGRTHNCYAAVTTNNGDRYSFMHPHRKTGFKAGNAYGKTPLFDGLTTKNYFDHLVRKVGEEMDLMSKKLCPYNVGAGRNMPRDKSHNDVGLHCFDRRNASYITLESGDRRDMKTPLSTHQRFHVLPRSKTGLSNPGIFAEKTVLMHKHQMGE</sequence>
<keyword evidence="2" id="KW-1185">Reference proteome</keyword>
<name>A0A8T0GTZ1_CERPU</name>
<proteinExistence type="predicted"/>
<dbReference type="OrthoDB" id="1873431at2759"/>
<dbReference type="AlphaFoldDB" id="A0A8T0GTZ1"/>
<evidence type="ECO:0000313" key="1">
    <source>
        <dbReference type="EMBL" id="KAG0562480.1"/>
    </source>
</evidence>
<protein>
    <submittedName>
        <fullName evidence="1">Uncharacterized protein</fullName>
    </submittedName>
</protein>
<accession>A0A8T0GTZ1</accession>
<dbReference type="EMBL" id="CM026430">
    <property type="protein sequence ID" value="KAG0562480.1"/>
    <property type="molecule type" value="Genomic_DNA"/>
</dbReference>